<evidence type="ECO:0008006" key="2">
    <source>
        <dbReference type="Google" id="ProtNLM"/>
    </source>
</evidence>
<organism evidence="1">
    <name type="scientific">Candidatus Methanophagaceae archaeon ANME-1 ERB6</name>
    <dbReference type="NCBI Taxonomy" id="2759912"/>
    <lineage>
        <taxon>Archaea</taxon>
        <taxon>Methanobacteriati</taxon>
        <taxon>Methanobacteriota</taxon>
        <taxon>Stenosarchaea group</taxon>
        <taxon>Methanomicrobia</taxon>
        <taxon>Candidatus Methanophagales</taxon>
        <taxon>Candidatus Methanophagaceae</taxon>
    </lineage>
</organism>
<protein>
    <recommendedName>
        <fullName evidence="2">DUF86 domain-containing protein</fullName>
    </recommendedName>
</protein>
<gene>
    <name evidence="1" type="ORF">HAICDJOK_00002</name>
</gene>
<proteinExistence type="predicted"/>
<dbReference type="EMBL" id="MT631450">
    <property type="protein sequence ID" value="QNO50742.1"/>
    <property type="molecule type" value="Genomic_DNA"/>
</dbReference>
<name>A0A7G9YRV8_9EURY</name>
<accession>A0A7G9YRV8</accession>
<dbReference type="AlphaFoldDB" id="A0A7G9YRV8"/>
<evidence type="ECO:0000313" key="1">
    <source>
        <dbReference type="EMBL" id="QNO50742.1"/>
    </source>
</evidence>
<reference evidence="1" key="1">
    <citation type="submission" date="2020-06" db="EMBL/GenBank/DDBJ databases">
        <title>Unique genomic features of the anaerobic methanotrophic archaea.</title>
        <authorList>
            <person name="Chadwick G.L."/>
            <person name="Skennerton C.T."/>
            <person name="Laso-Perez R."/>
            <person name="Leu A.O."/>
            <person name="Speth D.R."/>
            <person name="Yu H."/>
            <person name="Morgan-Lang C."/>
            <person name="Hatzenpichler R."/>
            <person name="Goudeau D."/>
            <person name="Malmstrom R."/>
            <person name="Brazelton W.J."/>
            <person name="Woyke T."/>
            <person name="Hallam S.J."/>
            <person name="Tyson G.W."/>
            <person name="Wegener G."/>
            <person name="Boetius A."/>
            <person name="Orphan V."/>
        </authorList>
    </citation>
    <scope>NUCLEOTIDE SEQUENCE</scope>
</reference>
<sequence length="80" mass="9732">MNENIKKRLMDKVETVIERVEFIEEHLSRGISEDRLLRKAIYKEFQEYDGINDKIACYAIRELIEDLREFSLEVLKWIKK</sequence>